<sequence>PHGSKYRRGLLGRKDHEEDWYVIDARTGKHVYAGPGPEHLFISAETMEEAMVMIPKLCIRPSDTTKGRAIKLTHYIDLHRKFYGIMPDDIHLFVRSAADIPITMKDEVIGILKEKGWKEGEFPDPTLLPRLIRVRKE</sequence>
<dbReference type="GO" id="GO:0016491">
    <property type="term" value="F:oxidoreductase activity"/>
    <property type="evidence" value="ECO:0007669"/>
    <property type="project" value="InterPro"/>
</dbReference>
<dbReference type="SUPFAM" id="SSF56821">
    <property type="entry name" value="Prismane protein-like"/>
    <property type="match status" value="1"/>
</dbReference>
<proteinExistence type="predicted"/>
<gene>
    <name evidence="1" type="ORF">S06H3_47981</name>
</gene>
<comment type="caution">
    <text evidence="1">The sequence shown here is derived from an EMBL/GenBank/DDBJ whole genome shotgun (WGS) entry which is preliminary data.</text>
</comment>
<dbReference type="AlphaFoldDB" id="X1N316"/>
<dbReference type="InterPro" id="IPR011254">
    <property type="entry name" value="Prismane-like_sf"/>
</dbReference>
<dbReference type="EMBL" id="BARV01030182">
    <property type="protein sequence ID" value="GAI38422.1"/>
    <property type="molecule type" value="Genomic_DNA"/>
</dbReference>
<protein>
    <submittedName>
        <fullName evidence="1">Uncharacterized protein</fullName>
    </submittedName>
</protein>
<feature type="non-terminal residue" evidence="1">
    <location>
        <position position="1"/>
    </location>
</feature>
<accession>X1N316</accession>
<name>X1N316_9ZZZZ</name>
<reference evidence="1" key="1">
    <citation type="journal article" date="2014" name="Front. Microbiol.">
        <title>High frequency of phylogenetically diverse reductive dehalogenase-homologous genes in deep subseafloor sedimentary metagenomes.</title>
        <authorList>
            <person name="Kawai M."/>
            <person name="Futagami T."/>
            <person name="Toyoda A."/>
            <person name="Takaki Y."/>
            <person name="Nishi S."/>
            <person name="Hori S."/>
            <person name="Arai W."/>
            <person name="Tsubouchi T."/>
            <person name="Morono Y."/>
            <person name="Uchiyama I."/>
            <person name="Ito T."/>
            <person name="Fujiyama A."/>
            <person name="Inagaki F."/>
            <person name="Takami H."/>
        </authorList>
    </citation>
    <scope>NUCLEOTIDE SEQUENCE</scope>
    <source>
        <strain evidence="1">Expedition CK06-06</strain>
    </source>
</reference>
<evidence type="ECO:0000313" key="1">
    <source>
        <dbReference type="EMBL" id="GAI38422.1"/>
    </source>
</evidence>
<organism evidence="1">
    <name type="scientific">marine sediment metagenome</name>
    <dbReference type="NCBI Taxonomy" id="412755"/>
    <lineage>
        <taxon>unclassified sequences</taxon>
        <taxon>metagenomes</taxon>
        <taxon>ecological metagenomes</taxon>
    </lineage>
</organism>